<dbReference type="EMBL" id="JAPUUL010000869">
    <property type="protein sequence ID" value="KAJ8129084.1"/>
    <property type="molecule type" value="Genomic_DNA"/>
</dbReference>
<evidence type="ECO:0000313" key="2">
    <source>
        <dbReference type="Proteomes" id="UP001153332"/>
    </source>
</evidence>
<accession>A0ACC2JNZ4</accession>
<keyword evidence="2" id="KW-1185">Reference proteome</keyword>
<sequence>MDPSQAIDALAKVLPSEQLVIRGSPEYKGTKVDYVYMNYASEDQDVIKSYGGENKKFLQETSKKYDPEGLFQKGVPGGWKLFT</sequence>
<dbReference type="Proteomes" id="UP001153332">
    <property type="component" value="Unassembled WGS sequence"/>
</dbReference>
<evidence type="ECO:0000313" key="1">
    <source>
        <dbReference type="EMBL" id="KAJ8129084.1"/>
    </source>
</evidence>
<organism evidence="1 2">
    <name type="scientific">Lasiodiplodia mahajangana</name>
    <dbReference type="NCBI Taxonomy" id="1108764"/>
    <lineage>
        <taxon>Eukaryota</taxon>
        <taxon>Fungi</taxon>
        <taxon>Dikarya</taxon>
        <taxon>Ascomycota</taxon>
        <taxon>Pezizomycotina</taxon>
        <taxon>Dothideomycetes</taxon>
        <taxon>Dothideomycetes incertae sedis</taxon>
        <taxon>Botryosphaeriales</taxon>
        <taxon>Botryosphaeriaceae</taxon>
        <taxon>Lasiodiplodia</taxon>
    </lineage>
</organism>
<comment type="caution">
    <text evidence="1">The sequence shown here is derived from an EMBL/GenBank/DDBJ whole genome shotgun (WGS) entry which is preliminary data.</text>
</comment>
<reference evidence="1" key="1">
    <citation type="submission" date="2022-12" db="EMBL/GenBank/DDBJ databases">
        <title>Genome Sequence of Lasiodiplodia mahajangana.</title>
        <authorList>
            <person name="Buettner E."/>
        </authorList>
    </citation>
    <scope>NUCLEOTIDE SEQUENCE</scope>
    <source>
        <strain evidence="1">VT137</strain>
    </source>
</reference>
<proteinExistence type="predicted"/>
<name>A0ACC2JNZ4_9PEZI</name>
<protein>
    <submittedName>
        <fullName evidence="1">Uncharacterized protein</fullName>
    </submittedName>
</protein>
<gene>
    <name evidence="1" type="ORF">O1611_g4550</name>
</gene>